<sequence>MSQIEKQYDDLRYKTGCFYTNERNKQIIIFLLKKYGIKRVVVSPGATNFALVGSMQHDSFFEMYSCVDERAAAYMAIGMAEKSNEPVVLSCTGATASRNYMAALTYAFKRNIPILVITSSLSLASVGHLKAQVTDREHSPVDMILKSYQFDNIKDAEDDWKVNVKTNEAITQLLLNRKPVLINVCTTYSLNFVVRELSGVKYIPTYSLSSELPSIPNTNICVFIGSHKRFSAEQTAALEKFCECHNAVVMADHTSGYYGRYRVNMVLPFSQELYFSKNREVGLLIHLGEISGDYYTFGGLQPKMVWRVNTDGVYSDFFKKLTAVFKMQEADFFNHYNNGCTSGHSYYESCLKEREMFFQKRPDIPFSNIWIASQLHDKLPKGSQLHLGILNSLRSWDFFDLPEGVEGNSNVGGFGIDGCVSSLVGAAMMSPDKIFYGVVGDLTFYYDVNILLNKCLPKNFRLIVVNNGRGIEFRNYCHPASMAFGKSVDSFVAAAGHFGNQQNSAIIDLCKEANIDYHAISSKEDFSSIIGKLVSPQNDKAMVVECFTSAEDESNALRQCRQCVQDPYWRIRKVKRVIGRIKNRLGL</sequence>
<dbReference type="Proteomes" id="UP000501780">
    <property type="component" value="Chromosome"/>
</dbReference>
<dbReference type="RefSeq" id="WP_167965276.1">
    <property type="nucleotide sequence ID" value="NZ_CP050831.1"/>
</dbReference>
<keyword evidence="2" id="KW-0479">Metal-binding</keyword>
<dbReference type="KEGG" id="bfc:BacF7301_19005"/>
<proteinExistence type="predicted"/>
<dbReference type="InterPro" id="IPR012001">
    <property type="entry name" value="Thiamin_PyroP_enz_TPP-bd_dom"/>
</dbReference>
<dbReference type="Gene3D" id="3.40.50.970">
    <property type="match status" value="2"/>
</dbReference>
<evidence type="ECO:0000256" key="5">
    <source>
        <dbReference type="ARBA" id="ARBA00023211"/>
    </source>
</evidence>
<evidence type="ECO:0000313" key="8">
    <source>
        <dbReference type="Proteomes" id="UP000501780"/>
    </source>
</evidence>
<evidence type="ECO:0000256" key="3">
    <source>
        <dbReference type="ARBA" id="ARBA00022842"/>
    </source>
</evidence>
<dbReference type="GO" id="GO:0046872">
    <property type="term" value="F:metal ion binding"/>
    <property type="evidence" value="ECO:0007669"/>
    <property type="project" value="UniProtKB-KW"/>
</dbReference>
<dbReference type="PANTHER" id="PTHR42916">
    <property type="entry name" value="2-SUCCINYL-5-ENOLPYRUVYL-6-HYDROXY-3-CYCLOHEXENE-1-CARBOXYLATE SYNTHASE"/>
    <property type="match status" value="1"/>
</dbReference>
<evidence type="ECO:0000259" key="6">
    <source>
        <dbReference type="Pfam" id="PF02776"/>
    </source>
</evidence>
<feature type="domain" description="Thiamine pyrophosphate enzyme N-terminal TPP-binding" evidence="6">
    <location>
        <begin position="26"/>
        <end position="132"/>
    </location>
</feature>
<evidence type="ECO:0000256" key="2">
    <source>
        <dbReference type="ARBA" id="ARBA00022723"/>
    </source>
</evidence>
<dbReference type="PIRSF" id="PIRSF004983">
    <property type="entry name" value="MenD"/>
    <property type="match status" value="1"/>
</dbReference>
<dbReference type="EMBL" id="CP050831">
    <property type="protein sequence ID" value="QIU96111.1"/>
    <property type="molecule type" value="Genomic_DNA"/>
</dbReference>
<dbReference type="InterPro" id="IPR004433">
    <property type="entry name" value="MenaQ_synth_MenD"/>
</dbReference>
<keyword evidence="3" id="KW-0460">Magnesium</keyword>
<evidence type="ECO:0000313" key="7">
    <source>
        <dbReference type="EMBL" id="QIU96111.1"/>
    </source>
</evidence>
<keyword evidence="1" id="KW-0808">Transferase</keyword>
<dbReference type="AlphaFoldDB" id="A0A6H0KSU2"/>
<gene>
    <name evidence="7" type="ORF">BacF7301_19005</name>
</gene>
<evidence type="ECO:0000256" key="4">
    <source>
        <dbReference type="ARBA" id="ARBA00023052"/>
    </source>
</evidence>
<evidence type="ECO:0000256" key="1">
    <source>
        <dbReference type="ARBA" id="ARBA00022679"/>
    </source>
</evidence>
<accession>A0A6H0KSU2</accession>
<reference evidence="7 8" key="1">
    <citation type="submission" date="2020-03" db="EMBL/GenBank/DDBJ databases">
        <title>Genomic analysis of Bacteroides faecium CBA7301.</title>
        <authorList>
            <person name="Kim J."/>
            <person name="Roh S.W."/>
        </authorList>
    </citation>
    <scope>NUCLEOTIDE SEQUENCE [LARGE SCALE GENOMIC DNA]</scope>
    <source>
        <strain evidence="7 8">CBA7301</strain>
    </source>
</reference>
<dbReference type="InterPro" id="IPR029061">
    <property type="entry name" value="THDP-binding"/>
</dbReference>
<protein>
    <submittedName>
        <fullName evidence="7">2-succinyl-5-enolpyruvyl-6-hydroxy-3-cyclohexene-1-carboxylate synthase</fullName>
    </submittedName>
</protein>
<name>A0A6H0KSU2_9BACE</name>
<dbReference type="Pfam" id="PF02776">
    <property type="entry name" value="TPP_enzyme_N"/>
    <property type="match status" value="1"/>
</dbReference>
<dbReference type="GO" id="GO:0030976">
    <property type="term" value="F:thiamine pyrophosphate binding"/>
    <property type="evidence" value="ECO:0007669"/>
    <property type="project" value="InterPro"/>
</dbReference>
<dbReference type="GO" id="GO:0009234">
    <property type="term" value="P:menaquinone biosynthetic process"/>
    <property type="evidence" value="ECO:0007669"/>
    <property type="project" value="InterPro"/>
</dbReference>
<dbReference type="GO" id="GO:0070204">
    <property type="term" value="F:2-succinyl-5-enolpyruvyl-6-hydroxy-3-cyclohexene-1-carboxylic-acid synthase activity"/>
    <property type="evidence" value="ECO:0007669"/>
    <property type="project" value="InterPro"/>
</dbReference>
<keyword evidence="4" id="KW-0786">Thiamine pyrophosphate</keyword>
<keyword evidence="5" id="KW-0464">Manganese</keyword>
<dbReference type="SUPFAM" id="SSF52518">
    <property type="entry name" value="Thiamin diphosphate-binding fold (THDP-binding)"/>
    <property type="match status" value="2"/>
</dbReference>
<dbReference type="PANTHER" id="PTHR42916:SF1">
    <property type="entry name" value="PROTEIN PHYLLO, CHLOROPLASTIC"/>
    <property type="match status" value="1"/>
</dbReference>
<organism evidence="7 8">
    <name type="scientific">Bacteroides faecium</name>
    <dbReference type="NCBI Taxonomy" id="2715212"/>
    <lineage>
        <taxon>Bacteria</taxon>
        <taxon>Pseudomonadati</taxon>
        <taxon>Bacteroidota</taxon>
        <taxon>Bacteroidia</taxon>
        <taxon>Bacteroidales</taxon>
        <taxon>Bacteroidaceae</taxon>
        <taxon>Bacteroides</taxon>
    </lineage>
</organism>
<keyword evidence="8" id="KW-1185">Reference proteome</keyword>